<evidence type="ECO:0000256" key="1">
    <source>
        <dbReference type="SAM" id="Phobius"/>
    </source>
</evidence>
<sequence length="73" mass="8503">MKHARMAVYELESQLIYRFYVIGFIPVIGRRLLVYVELEWCKYLCVQVVGKREVGIETARSGQVRRGHATTNT</sequence>
<accession>A0A268F1Y6</accession>
<gene>
    <name evidence="2" type="ORF">CHH67_04040</name>
</gene>
<reference evidence="2 3" key="1">
    <citation type="submission" date="2017-07" db="EMBL/GenBank/DDBJ databases">
        <title>Isolation and whole genome analysis of endospore-forming bacteria from heroin.</title>
        <authorList>
            <person name="Kalinowski J."/>
            <person name="Ahrens B."/>
            <person name="Al-Dilaimi A."/>
            <person name="Winkler A."/>
            <person name="Wibberg D."/>
            <person name="Schleenbecker U."/>
            <person name="Ruckert C."/>
            <person name="Wolfel R."/>
            <person name="Grass G."/>
        </authorList>
    </citation>
    <scope>NUCLEOTIDE SEQUENCE [LARGE SCALE GENOMIC DNA]</scope>
    <source>
        <strain evidence="2 3">7537-G1</strain>
    </source>
</reference>
<organism evidence="2 3">
    <name type="scientific">Paenibacillus campinasensis</name>
    <dbReference type="NCBI Taxonomy" id="66347"/>
    <lineage>
        <taxon>Bacteria</taxon>
        <taxon>Bacillati</taxon>
        <taxon>Bacillota</taxon>
        <taxon>Bacilli</taxon>
        <taxon>Bacillales</taxon>
        <taxon>Paenibacillaceae</taxon>
        <taxon>Paenibacillus</taxon>
    </lineage>
</organism>
<keyword evidence="1" id="KW-0472">Membrane</keyword>
<name>A0A268F1Y6_9BACL</name>
<dbReference type="EMBL" id="NPBY01000012">
    <property type="protein sequence ID" value="PAD79387.1"/>
    <property type="molecule type" value="Genomic_DNA"/>
</dbReference>
<evidence type="ECO:0000313" key="3">
    <source>
        <dbReference type="Proteomes" id="UP000215596"/>
    </source>
</evidence>
<evidence type="ECO:0000313" key="2">
    <source>
        <dbReference type="EMBL" id="PAD79387.1"/>
    </source>
</evidence>
<dbReference type="Proteomes" id="UP000215596">
    <property type="component" value="Unassembled WGS sequence"/>
</dbReference>
<keyword evidence="1" id="KW-0812">Transmembrane</keyword>
<proteinExistence type="predicted"/>
<comment type="caution">
    <text evidence="2">The sequence shown here is derived from an EMBL/GenBank/DDBJ whole genome shotgun (WGS) entry which is preliminary data.</text>
</comment>
<feature type="transmembrane region" description="Helical" evidence="1">
    <location>
        <begin position="15"/>
        <end position="33"/>
    </location>
</feature>
<protein>
    <submittedName>
        <fullName evidence="2">Uncharacterized protein</fullName>
    </submittedName>
</protein>
<keyword evidence="1" id="KW-1133">Transmembrane helix</keyword>
<dbReference type="AlphaFoldDB" id="A0A268F1Y6"/>